<organism evidence="3 4">
    <name type="scientific">Candidatus Nealsonbacteria bacterium CG10_big_fil_rev_8_21_14_0_10_36_23</name>
    <dbReference type="NCBI Taxonomy" id="1974709"/>
    <lineage>
        <taxon>Bacteria</taxon>
        <taxon>Candidatus Nealsoniibacteriota</taxon>
    </lineage>
</organism>
<name>A0A2H0TL67_9BACT</name>
<dbReference type="AlphaFoldDB" id="A0A2H0TL67"/>
<evidence type="ECO:0008006" key="5">
    <source>
        <dbReference type="Google" id="ProtNLM"/>
    </source>
</evidence>
<feature type="transmembrane region" description="Helical" evidence="1">
    <location>
        <begin position="389"/>
        <end position="416"/>
    </location>
</feature>
<feature type="signal peptide" evidence="2">
    <location>
        <begin position="1"/>
        <end position="31"/>
    </location>
</feature>
<protein>
    <recommendedName>
        <fullName evidence="5">Type IV secretion system protein</fullName>
    </recommendedName>
</protein>
<evidence type="ECO:0000256" key="2">
    <source>
        <dbReference type="SAM" id="SignalP"/>
    </source>
</evidence>
<accession>A0A2H0TL67</accession>
<sequence>MKNLLKKILLVLSSVFIVLSSSLALPAAAHAQSTWYNQPFPEWYLKVYDENSSPPNEIFGERYTAAQVQWVVYSLISLPLNFVGKDNQQIITCFLTSVAGGNAITPECVTSAVTSVGKIFDLLWPGSNLVSESNRSNSFLSSIFETQNRPISGIRYVKEKISRSFSIPIAKAQGGFGFNAINSIQKYWVGFRNMAYAIAVLVTIVFAFMIMFRVKLNPQTVVSIQSALPKIVVAIILATFSYAIAGFVIDLTYVVAGLFATLLYSSGFAIPGKDLYGIYEQIVPNTTLLGNFYILGYMLWYWILFALAIIVSFVATFTQLSVWGMLASIIMILVWVWLLVLCLWYTVKIPFVLIKNLISIYISIVTAPVQITFGALIPQIGFGQWFKKLVAELMVYPVTGLLLYLALSTLLSSFAVNFRVFGQFFGTDPGKLWSPSIIGSTADMSGLLWMVMSFGIIVLIPKVIELLKSMIMGEKFSFGTAIGEAQAPLQAVWRATGAPVAAYAGRNISSSVLMGLSQRIQKTDWYKRQRETNLINRIVSNLGQGRITGV</sequence>
<keyword evidence="1" id="KW-0472">Membrane</keyword>
<evidence type="ECO:0000313" key="4">
    <source>
        <dbReference type="Proteomes" id="UP000228508"/>
    </source>
</evidence>
<feature type="transmembrane region" description="Helical" evidence="1">
    <location>
        <begin position="436"/>
        <end position="460"/>
    </location>
</feature>
<comment type="caution">
    <text evidence="3">The sequence shown here is derived from an EMBL/GenBank/DDBJ whole genome shotgun (WGS) entry which is preliminary data.</text>
</comment>
<feature type="chain" id="PRO_5013587666" description="Type IV secretion system protein" evidence="2">
    <location>
        <begin position="32"/>
        <end position="550"/>
    </location>
</feature>
<evidence type="ECO:0000256" key="1">
    <source>
        <dbReference type="SAM" id="Phobius"/>
    </source>
</evidence>
<dbReference type="Proteomes" id="UP000228508">
    <property type="component" value="Unassembled WGS sequence"/>
</dbReference>
<proteinExistence type="predicted"/>
<keyword evidence="1" id="KW-0812">Transmembrane</keyword>
<keyword evidence="1" id="KW-1133">Transmembrane helix</keyword>
<keyword evidence="2" id="KW-0732">Signal</keyword>
<reference evidence="4" key="1">
    <citation type="submission" date="2017-09" db="EMBL/GenBank/DDBJ databases">
        <title>Depth-based differentiation of microbial function through sediment-hosted aquifers and enrichment of novel symbionts in the deep terrestrial subsurface.</title>
        <authorList>
            <person name="Probst A.J."/>
            <person name="Ladd B."/>
            <person name="Jarett J.K."/>
            <person name="Geller-Mcgrath D.E."/>
            <person name="Sieber C.M.K."/>
            <person name="Emerson J.B."/>
            <person name="Anantharaman K."/>
            <person name="Thomas B.C."/>
            <person name="Malmstrom R."/>
            <person name="Stieglmeier M."/>
            <person name="Klingl A."/>
            <person name="Woyke T."/>
            <person name="Ryan C.M."/>
            <person name="Banfield J.F."/>
        </authorList>
    </citation>
    <scope>NUCLEOTIDE SEQUENCE [LARGE SCALE GENOMIC DNA]</scope>
</reference>
<gene>
    <name evidence="3" type="ORF">COV26_01435</name>
</gene>
<feature type="transmembrane region" description="Helical" evidence="1">
    <location>
        <begin position="194"/>
        <end position="212"/>
    </location>
</feature>
<feature type="transmembrane region" description="Helical" evidence="1">
    <location>
        <begin position="322"/>
        <end position="346"/>
    </location>
</feature>
<evidence type="ECO:0000313" key="3">
    <source>
        <dbReference type="EMBL" id="PIR72901.1"/>
    </source>
</evidence>
<dbReference type="EMBL" id="PFCH01000026">
    <property type="protein sequence ID" value="PIR72901.1"/>
    <property type="molecule type" value="Genomic_DNA"/>
</dbReference>
<feature type="transmembrane region" description="Helical" evidence="1">
    <location>
        <begin position="232"/>
        <end position="256"/>
    </location>
</feature>
<feature type="transmembrane region" description="Helical" evidence="1">
    <location>
        <begin position="294"/>
        <end position="315"/>
    </location>
</feature>
<feature type="transmembrane region" description="Helical" evidence="1">
    <location>
        <begin position="358"/>
        <end position="377"/>
    </location>
</feature>